<dbReference type="AlphaFoldDB" id="A0A1Q8THA6"/>
<organism evidence="2 3">
    <name type="scientific">Chromohalobacter japonicus</name>
    <dbReference type="NCBI Taxonomy" id="223900"/>
    <lineage>
        <taxon>Bacteria</taxon>
        <taxon>Pseudomonadati</taxon>
        <taxon>Pseudomonadota</taxon>
        <taxon>Gammaproteobacteria</taxon>
        <taxon>Oceanospirillales</taxon>
        <taxon>Halomonadaceae</taxon>
        <taxon>Chromohalobacter</taxon>
    </lineage>
</organism>
<reference evidence="2 3" key="1">
    <citation type="submission" date="2016-12" db="EMBL/GenBank/DDBJ databases">
        <title>Draft genome sequences of strains Salinicola socius SMB35, Salinicola sp. MH3R3-1 and Chromohalobacter sp. SMB17 from the Verkhnekamsk potash mining region of Russia.</title>
        <authorList>
            <person name="Mavrodi D.V."/>
            <person name="Olsson B.E."/>
            <person name="Korsakova E.S."/>
            <person name="Pyankova A."/>
            <person name="Mavrodi O.V."/>
            <person name="Plotnikova E.G."/>
        </authorList>
    </citation>
    <scope>NUCLEOTIDE SEQUENCE [LARGE SCALE GENOMIC DNA]</scope>
    <source>
        <strain evidence="2 3">SMB17</strain>
    </source>
</reference>
<dbReference type="OrthoDB" id="21379at2"/>
<comment type="caution">
    <text evidence="2">The sequence shown here is derived from an EMBL/GenBank/DDBJ whole genome shotgun (WGS) entry which is preliminary data.</text>
</comment>
<feature type="domain" description="DUF6314" evidence="1">
    <location>
        <begin position="34"/>
        <end position="150"/>
    </location>
</feature>
<dbReference type="EMBL" id="MSDQ01000003">
    <property type="protein sequence ID" value="OLO13035.1"/>
    <property type="molecule type" value="Genomic_DNA"/>
</dbReference>
<accession>A0A1Q8THA6</accession>
<evidence type="ECO:0000313" key="2">
    <source>
        <dbReference type="EMBL" id="OLO13035.1"/>
    </source>
</evidence>
<dbReference type="RefSeq" id="WP_040243959.1">
    <property type="nucleotide sequence ID" value="NZ_LN651369.1"/>
</dbReference>
<dbReference type="STRING" id="223900.GCA_000821045_02621"/>
<sequence length="154" mass="17697">MTAIIRLSRLLPSIHRLSFTSRSGHASEVAWSGQGAGTVAPETHTDWVRFVEQGHFLPQGQSREVAFRNVYRWDLHPEHIALYHERRGPDAAVWLFDLVADSATTLTSKSPHLCGADTYQARLTFEPHGFRLEWHIVGPRKDERLVYHYRQPDD</sequence>
<dbReference type="InterPro" id="IPR045632">
    <property type="entry name" value="DUF6314"/>
</dbReference>
<dbReference type="Pfam" id="PF19834">
    <property type="entry name" value="DUF6314"/>
    <property type="match status" value="1"/>
</dbReference>
<dbReference type="Proteomes" id="UP000186806">
    <property type="component" value="Unassembled WGS sequence"/>
</dbReference>
<name>A0A1Q8THA6_9GAMM</name>
<gene>
    <name evidence="2" type="ORF">BTW10_01295</name>
</gene>
<proteinExistence type="predicted"/>
<protein>
    <recommendedName>
        <fullName evidence="1">DUF6314 domain-containing protein</fullName>
    </recommendedName>
</protein>
<evidence type="ECO:0000259" key="1">
    <source>
        <dbReference type="Pfam" id="PF19834"/>
    </source>
</evidence>
<evidence type="ECO:0000313" key="3">
    <source>
        <dbReference type="Proteomes" id="UP000186806"/>
    </source>
</evidence>
<keyword evidence="3" id="KW-1185">Reference proteome</keyword>